<keyword evidence="2" id="KW-1185">Reference proteome</keyword>
<dbReference type="PANTHER" id="PTHR43393:SF3">
    <property type="entry name" value="LYSINE DECARBOXYLASE-LIKE PROTEIN"/>
    <property type="match status" value="1"/>
</dbReference>
<dbReference type="NCBIfam" id="TIGR00725">
    <property type="entry name" value="TIGR00725 family protein"/>
    <property type="match status" value="1"/>
</dbReference>
<dbReference type="Proteomes" id="UP001600165">
    <property type="component" value="Unassembled WGS sequence"/>
</dbReference>
<protein>
    <submittedName>
        <fullName evidence="1">TIGR00725 family protein</fullName>
    </submittedName>
</protein>
<dbReference type="EMBL" id="JBHZOL010000004">
    <property type="protein sequence ID" value="MFE4104838.1"/>
    <property type="molecule type" value="Genomic_DNA"/>
</dbReference>
<reference evidence="1 2" key="1">
    <citation type="submission" date="2024-10" db="EMBL/GenBank/DDBJ databases">
        <authorList>
            <person name="Ratan Roy A."/>
            <person name="Morales Sandoval P.H."/>
            <person name="De Los Santos Villalobos S."/>
            <person name="Chakraborty S."/>
            <person name="Mukherjee J."/>
        </authorList>
    </citation>
    <scope>NUCLEOTIDE SEQUENCE [LARGE SCALE GENOMIC DNA]</scope>
    <source>
        <strain evidence="1 2">S1</strain>
    </source>
</reference>
<dbReference type="InterPro" id="IPR052341">
    <property type="entry name" value="LOG_family_nucleotidases"/>
</dbReference>
<gene>
    <name evidence="1" type="ORF">ACFVKH_01025</name>
</gene>
<accession>A0ABW6I9K6</accession>
<dbReference type="Pfam" id="PF18306">
    <property type="entry name" value="LDcluster4"/>
    <property type="match status" value="1"/>
</dbReference>
<comment type="caution">
    <text evidence="1">The sequence shown here is derived from an EMBL/GenBank/DDBJ whole genome shotgun (WGS) entry which is preliminary data.</text>
</comment>
<dbReference type="PANTHER" id="PTHR43393">
    <property type="entry name" value="CYTOKININ RIBOSIDE 5'-MONOPHOSPHATE PHOSPHORIBOHYDROLASE"/>
    <property type="match status" value="1"/>
</dbReference>
<name>A0ABW6I9K6_9CYAN</name>
<dbReference type="SUPFAM" id="SSF102405">
    <property type="entry name" value="MCP/YpsA-like"/>
    <property type="match status" value="1"/>
</dbReference>
<dbReference type="InterPro" id="IPR041164">
    <property type="entry name" value="LDcluster4"/>
</dbReference>
<proteinExistence type="predicted"/>
<evidence type="ECO:0000313" key="2">
    <source>
        <dbReference type="Proteomes" id="UP001600165"/>
    </source>
</evidence>
<evidence type="ECO:0000313" key="1">
    <source>
        <dbReference type="EMBL" id="MFE4104838.1"/>
    </source>
</evidence>
<dbReference type="InterPro" id="IPR005268">
    <property type="entry name" value="CHP00725"/>
</dbReference>
<dbReference type="RefSeq" id="WP_377960594.1">
    <property type="nucleotide sequence ID" value="NZ_JBHZOL010000004.1"/>
</dbReference>
<organism evidence="1 2">
    <name type="scientific">Almyronema epifaneia S1</name>
    <dbReference type="NCBI Taxonomy" id="2991925"/>
    <lineage>
        <taxon>Bacteria</taxon>
        <taxon>Bacillati</taxon>
        <taxon>Cyanobacteriota</taxon>
        <taxon>Cyanophyceae</taxon>
        <taxon>Nodosilineales</taxon>
        <taxon>Nodosilineaceae</taxon>
        <taxon>Almyronema</taxon>
        <taxon>Almyronema epifaneia</taxon>
    </lineage>
</organism>
<dbReference type="Gene3D" id="3.40.50.450">
    <property type="match status" value="1"/>
</dbReference>
<sequence length="163" mass="16775">MPKHLIGVMGPGNGASPLVEETAYALGQHIARRGWVLLTGGRNVGVMDAASRGAQSAGGLTVGILPTADTTVLSPAVDIPILTDLGNARNNLNVLSSQVVVACGIGLGTVSEIALALKVGKPVIFMRVPAEAVAFFARLSVHSLTATDSVKTAIAWIDEQLRL</sequence>